<dbReference type="EMBL" id="MCFE01000240">
    <property type="protein sequence ID" value="ORX93287.1"/>
    <property type="molecule type" value="Genomic_DNA"/>
</dbReference>
<keyword evidence="3" id="KW-1185">Reference proteome</keyword>
<evidence type="ECO:0000256" key="1">
    <source>
        <dbReference type="SAM" id="SignalP"/>
    </source>
</evidence>
<dbReference type="Proteomes" id="UP000193498">
    <property type="component" value="Unassembled WGS sequence"/>
</dbReference>
<evidence type="ECO:0000313" key="2">
    <source>
        <dbReference type="EMBL" id="ORX93287.1"/>
    </source>
</evidence>
<protein>
    <submittedName>
        <fullName evidence="2">Uncharacterized protein</fullName>
    </submittedName>
</protein>
<feature type="chain" id="PRO_5012666105" evidence="1">
    <location>
        <begin position="19"/>
        <end position="148"/>
    </location>
</feature>
<accession>A0A1Y1Y5J6</accession>
<sequence>MQRLSILAFVALATHTCSAPVGSPSQCEGWSVGSLAHATGPGSTFSPNDHVVITWTATDSSVTNIREVDLFSAKDDQFLHTQYRSYPGVSATAGQLSLTLTVPLCLQRDGDYYLKVYSSASGQDMDCSLQTGSFQITPDPNGDFSQCT</sequence>
<reference evidence="2 3" key="1">
    <citation type="submission" date="2016-07" db="EMBL/GenBank/DDBJ databases">
        <title>Pervasive Adenine N6-methylation of Active Genes in Fungi.</title>
        <authorList>
            <consortium name="DOE Joint Genome Institute"/>
            <person name="Mondo S.J."/>
            <person name="Dannebaum R.O."/>
            <person name="Kuo R.C."/>
            <person name="Labutti K."/>
            <person name="Haridas S."/>
            <person name="Kuo A."/>
            <person name="Salamov A."/>
            <person name="Ahrendt S.R."/>
            <person name="Lipzen A."/>
            <person name="Sullivan W."/>
            <person name="Andreopoulos W.B."/>
            <person name="Clum A."/>
            <person name="Lindquist E."/>
            <person name="Daum C."/>
            <person name="Ramamoorthy G.K."/>
            <person name="Gryganskyi A."/>
            <person name="Culley D."/>
            <person name="Magnuson J.K."/>
            <person name="James T.Y."/>
            <person name="O'Malley M.A."/>
            <person name="Stajich J.E."/>
            <person name="Spatafora J.W."/>
            <person name="Visel A."/>
            <person name="Grigoriev I.V."/>
        </authorList>
    </citation>
    <scope>NUCLEOTIDE SEQUENCE [LARGE SCALE GENOMIC DNA]</scope>
    <source>
        <strain evidence="2 3">CBS 931.73</strain>
    </source>
</reference>
<comment type="caution">
    <text evidence="2">The sequence shown here is derived from an EMBL/GenBank/DDBJ whole genome shotgun (WGS) entry which is preliminary data.</text>
</comment>
<proteinExistence type="predicted"/>
<keyword evidence="1" id="KW-0732">Signal</keyword>
<dbReference type="InParanoid" id="A0A1Y1Y5J6"/>
<evidence type="ECO:0000313" key="3">
    <source>
        <dbReference type="Proteomes" id="UP000193498"/>
    </source>
</evidence>
<name>A0A1Y1Y5J6_9FUNG</name>
<feature type="signal peptide" evidence="1">
    <location>
        <begin position="1"/>
        <end position="18"/>
    </location>
</feature>
<dbReference type="AlphaFoldDB" id="A0A1Y1Y5J6"/>
<gene>
    <name evidence="2" type="ORF">K493DRAFT_302756</name>
</gene>
<organism evidence="2 3">
    <name type="scientific">Basidiobolus meristosporus CBS 931.73</name>
    <dbReference type="NCBI Taxonomy" id="1314790"/>
    <lineage>
        <taxon>Eukaryota</taxon>
        <taxon>Fungi</taxon>
        <taxon>Fungi incertae sedis</taxon>
        <taxon>Zoopagomycota</taxon>
        <taxon>Entomophthoromycotina</taxon>
        <taxon>Basidiobolomycetes</taxon>
        <taxon>Basidiobolales</taxon>
        <taxon>Basidiobolaceae</taxon>
        <taxon>Basidiobolus</taxon>
    </lineage>
</organism>